<dbReference type="EMBL" id="BMAW01093774">
    <property type="protein sequence ID" value="GFS62091.1"/>
    <property type="molecule type" value="Genomic_DNA"/>
</dbReference>
<evidence type="ECO:0000313" key="4">
    <source>
        <dbReference type="EMBL" id="GFU43745.1"/>
    </source>
</evidence>
<dbReference type="EMBL" id="BMAW01085616">
    <property type="protein sequence ID" value="GFU43745.1"/>
    <property type="molecule type" value="Genomic_DNA"/>
</dbReference>
<dbReference type="EMBL" id="BMAW01072848">
    <property type="protein sequence ID" value="GFT85009.1"/>
    <property type="molecule type" value="Genomic_DNA"/>
</dbReference>
<dbReference type="AlphaFoldDB" id="A0A8X6UU58"/>
<dbReference type="Proteomes" id="UP000887013">
    <property type="component" value="Unassembled WGS sequence"/>
</dbReference>
<keyword evidence="5" id="KW-1185">Reference proteome</keyword>
<reference evidence="4" key="1">
    <citation type="submission" date="2020-08" db="EMBL/GenBank/DDBJ databases">
        <title>Multicomponent nature underlies the extraordinary mechanical properties of spider dragline silk.</title>
        <authorList>
            <person name="Kono N."/>
            <person name="Nakamura H."/>
            <person name="Mori M."/>
            <person name="Yoshida Y."/>
            <person name="Ohtoshi R."/>
            <person name="Malay A.D."/>
            <person name="Moran D.A.P."/>
            <person name="Tomita M."/>
            <person name="Numata K."/>
            <person name="Arakawa K."/>
        </authorList>
    </citation>
    <scope>NUCLEOTIDE SEQUENCE</scope>
</reference>
<comment type="caution">
    <text evidence="4">The sequence shown here is derived from an EMBL/GenBank/DDBJ whole genome shotgun (WGS) entry which is preliminary data.</text>
</comment>
<dbReference type="EMBL" id="BMAW01087710">
    <property type="protein sequence ID" value="GFS31141.1"/>
    <property type="molecule type" value="Genomic_DNA"/>
</dbReference>
<evidence type="ECO:0000313" key="3">
    <source>
        <dbReference type="EMBL" id="GFT85009.1"/>
    </source>
</evidence>
<gene>
    <name evidence="4" type="primary">AVEN_143063_1</name>
    <name evidence="3" type="ORF">NPIL_161311</name>
    <name evidence="1" type="ORF">NPIL_488911</name>
    <name evidence="4" type="ORF">NPIL_556651</name>
    <name evidence="2" type="ORF">NPIL_557921</name>
</gene>
<proteinExistence type="predicted"/>
<organism evidence="4 5">
    <name type="scientific">Nephila pilipes</name>
    <name type="common">Giant wood spider</name>
    <name type="synonym">Nephila maculata</name>
    <dbReference type="NCBI Taxonomy" id="299642"/>
    <lineage>
        <taxon>Eukaryota</taxon>
        <taxon>Metazoa</taxon>
        <taxon>Ecdysozoa</taxon>
        <taxon>Arthropoda</taxon>
        <taxon>Chelicerata</taxon>
        <taxon>Arachnida</taxon>
        <taxon>Araneae</taxon>
        <taxon>Araneomorphae</taxon>
        <taxon>Entelegynae</taxon>
        <taxon>Araneoidea</taxon>
        <taxon>Nephilidae</taxon>
        <taxon>Nephila</taxon>
    </lineage>
</organism>
<dbReference type="OrthoDB" id="6433789at2759"/>
<evidence type="ECO:0000313" key="5">
    <source>
        <dbReference type="Proteomes" id="UP000887013"/>
    </source>
</evidence>
<evidence type="ECO:0000313" key="2">
    <source>
        <dbReference type="EMBL" id="GFS62091.1"/>
    </source>
</evidence>
<protein>
    <submittedName>
        <fullName evidence="4">Uncharacterized protein</fullName>
    </submittedName>
</protein>
<evidence type="ECO:0000313" key="1">
    <source>
        <dbReference type="EMBL" id="GFS31141.1"/>
    </source>
</evidence>
<sequence>MYYIDVVSTDGELEEPEPIEDIVEHKPELENNLPFVSMQTAVRVPIDYNQSIVEDELEVSEIVNEIVRKTKDNIVNINHEKRAEEYAWYYLFPYGIHGLNEDRPVKITTLDYFQSWIVGQDTLFQRTHYLIYALHMMEYDRIRSMIYNCGKKIRGKEGAIEDVHIEE</sequence>
<accession>A0A8X6UU58</accession>
<name>A0A8X6UU58_NEPPI</name>